<reference evidence="1 2" key="1">
    <citation type="journal article" date="2014" name="ISME J.">
        <title>Candidatus Competibacter-lineage genomes retrieved from metagenomes reveal functional metabolic diversity.</title>
        <authorList>
            <person name="McIlroy S.J."/>
            <person name="Albertsen M."/>
            <person name="Andresen E.K."/>
            <person name="Saunders A.M."/>
            <person name="Kristiansen R."/>
            <person name="Stokholm-Bjerregaard M."/>
            <person name="Nielsen K.L."/>
            <person name="Nielsen P.H."/>
        </authorList>
    </citation>
    <scope>NUCLEOTIDE SEQUENCE [LARGE SCALE GENOMIC DNA]</scope>
    <source>
        <strain evidence="1 2">Run_B_J11</strain>
    </source>
</reference>
<protein>
    <submittedName>
        <fullName evidence="1">Uncharacterized protein</fullName>
    </submittedName>
</protein>
<name>A0A7U7GF81_9GAMM</name>
<dbReference type="Proteomes" id="UP000019184">
    <property type="component" value="Unassembled WGS sequence"/>
</dbReference>
<proteinExistence type="predicted"/>
<gene>
    <name evidence="1" type="ORF">BN874_690045</name>
</gene>
<organism evidence="1 2">
    <name type="scientific">Candidatus Contendobacter odensis Run_B_J11</name>
    <dbReference type="NCBI Taxonomy" id="1400861"/>
    <lineage>
        <taxon>Bacteria</taxon>
        <taxon>Pseudomonadati</taxon>
        <taxon>Pseudomonadota</taxon>
        <taxon>Gammaproteobacteria</taxon>
        <taxon>Candidatus Competibacteraceae</taxon>
        <taxon>Candidatus Contendibacter</taxon>
    </lineage>
</organism>
<keyword evidence="2" id="KW-1185">Reference proteome</keyword>
<evidence type="ECO:0000313" key="1">
    <source>
        <dbReference type="EMBL" id="CDH46995.1"/>
    </source>
</evidence>
<sequence>MKTMTPYVRRYSFVYAGTEGQIEKSESYIFVRWRSISKHLLTLEGGLYEKVIDVLIENDEVEFNKATHRFDLFRSPR</sequence>
<dbReference type="EMBL" id="CBTK010000286">
    <property type="protein sequence ID" value="CDH46995.1"/>
    <property type="molecule type" value="Genomic_DNA"/>
</dbReference>
<dbReference type="AlphaFoldDB" id="A0A7U7GF81"/>
<evidence type="ECO:0000313" key="2">
    <source>
        <dbReference type="Proteomes" id="UP000019184"/>
    </source>
</evidence>
<comment type="caution">
    <text evidence="1">The sequence shown here is derived from an EMBL/GenBank/DDBJ whole genome shotgun (WGS) entry which is preliminary data.</text>
</comment>
<accession>A0A7U7GF81</accession>